<feature type="transmembrane region" description="Helical" evidence="11">
    <location>
        <begin position="371"/>
        <end position="400"/>
    </location>
</feature>
<evidence type="ECO:0000256" key="11">
    <source>
        <dbReference type="RuleBase" id="RU362031"/>
    </source>
</evidence>
<dbReference type="Gene3D" id="2.30.42.10">
    <property type="match status" value="2"/>
</dbReference>
<dbReference type="PANTHER" id="PTHR42837">
    <property type="entry name" value="REGULATOR OF SIGMA-E PROTEASE RSEP"/>
    <property type="match status" value="1"/>
</dbReference>
<evidence type="ECO:0000256" key="6">
    <source>
        <dbReference type="ARBA" id="ARBA00022801"/>
    </source>
</evidence>
<dbReference type="SUPFAM" id="SSF50156">
    <property type="entry name" value="PDZ domain-like"/>
    <property type="match status" value="2"/>
</dbReference>
<dbReference type="NCBIfam" id="TIGR00054">
    <property type="entry name" value="RIP metalloprotease RseP"/>
    <property type="match status" value="1"/>
</dbReference>
<comment type="subcellular location">
    <subcellularLocation>
        <location evidence="2">Membrane</location>
        <topology evidence="2">Multi-pass membrane protein</topology>
    </subcellularLocation>
</comment>
<dbReference type="EMBL" id="JAINWA010000003">
    <property type="protein sequence ID" value="MCD1654564.1"/>
    <property type="molecule type" value="Genomic_DNA"/>
</dbReference>
<evidence type="ECO:0000256" key="1">
    <source>
        <dbReference type="ARBA" id="ARBA00001947"/>
    </source>
</evidence>
<keyword evidence="4" id="KW-0645">Protease</keyword>
<dbReference type="PANTHER" id="PTHR42837:SF2">
    <property type="entry name" value="MEMBRANE METALLOPROTEASE ARASP2, CHLOROPLASTIC-RELATED"/>
    <property type="match status" value="1"/>
</dbReference>
<accession>A0AAE3EH26</accession>
<feature type="transmembrane region" description="Helical" evidence="11">
    <location>
        <begin position="412"/>
        <end position="433"/>
    </location>
</feature>
<dbReference type="CDD" id="cd06163">
    <property type="entry name" value="S2P-M50_PDZ_RseP-like"/>
    <property type="match status" value="1"/>
</dbReference>
<reference evidence="13" key="1">
    <citation type="submission" date="2021-08" db="EMBL/GenBank/DDBJ databases">
        <title>Comparative analyses of Brucepasteria parasyntrophica and Teretinema zuelzerae.</title>
        <authorList>
            <person name="Song Y."/>
            <person name="Brune A."/>
        </authorList>
    </citation>
    <scope>NUCLEOTIDE SEQUENCE</scope>
    <source>
        <strain evidence="13">DSM 1903</strain>
    </source>
</reference>
<keyword evidence="9 11" id="KW-0482">Metalloprotease</keyword>
<sequence length="442" mass="47818">MLKIVIGLVALGIVVLIHELGHFISARLSGVTVETFSIGWGPVIFRKKIGDTEYRLSALPLGGYCGMKGEKAVSESLEKGLIDIPKEPGSFYAAHPLKRVFIAFSGPAANLLLAFIALSFISAAGSLYHTYSNKIIPVSFGDVDSPSPAQEAGLIRGDEIVSLDGNDMHTFTDLQQYISLNPEKKIEAVYKRGESLLTTFVTPALDKKTGAGRIGVQPWIPLSIGSVESGSAAESAGLRAGDIVTAVDGRSVEDYFGFEEMFKEKPEEATLTIQRDSLILEKTIVVLYLQDSIPKTGIQWNTVIVTVPGTGFLDSISSGAEQTVRLIALTVKSIGLLFRGVDVSEAVSGPVRITLMIGEIAQSSISGFAELMSIICVSLFLMNLLPVPILDGGIILFSVLELFRGRPIRPKTMYYVQFIGIAFILFLFTLAMFGDIQFLLRQ</sequence>
<dbReference type="Proteomes" id="UP001198163">
    <property type="component" value="Unassembled WGS sequence"/>
</dbReference>
<feature type="transmembrane region" description="Helical" evidence="11">
    <location>
        <begin position="6"/>
        <end position="24"/>
    </location>
</feature>
<name>A0AAE3EH26_9SPIR</name>
<proteinExistence type="inferred from homology"/>
<evidence type="ECO:0000256" key="7">
    <source>
        <dbReference type="ARBA" id="ARBA00022833"/>
    </source>
</evidence>
<evidence type="ECO:0000256" key="8">
    <source>
        <dbReference type="ARBA" id="ARBA00022989"/>
    </source>
</evidence>
<keyword evidence="7 11" id="KW-0862">Zinc</keyword>
<dbReference type="CDD" id="cd23081">
    <property type="entry name" value="cpPDZ_EcRseP-like"/>
    <property type="match status" value="1"/>
</dbReference>
<evidence type="ECO:0000256" key="5">
    <source>
        <dbReference type="ARBA" id="ARBA00022692"/>
    </source>
</evidence>
<evidence type="ECO:0000259" key="12">
    <source>
        <dbReference type="PROSITE" id="PS50106"/>
    </source>
</evidence>
<comment type="similarity">
    <text evidence="3 11">Belongs to the peptidase M50B family.</text>
</comment>
<evidence type="ECO:0000256" key="10">
    <source>
        <dbReference type="ARBA" id="ARBA00023136"/>
    </source>
</evidence>
<dbReference type="GO" id="GO:0006508">
    <property type="term" value="P:proteolysis"/>
    <property type="evidence" value="ECO:0007669"/>
    <property type="project" value="UniProtKB-KW"/>
</dbReference>
<dbReference type="Pfam" id="PF17820">
    <property type="entry name" value="PDZ_6"/>
    <property type="match status" value="2"/>
</dbReference>
<dbReference type="InterPro" id="IPR041489">
    <property type="entry name" value="PDZ_6"/>
</dbReference>
<feature type="domain" description="PDZ" evidence="12">
    <location>
        <begin position="202"/>
        <end position="277"/>
    </location>
</feature>
<dbReference type="SMART" id="SM00228">
    <property type="entry name" value="PDZ"/>
    <property type="match status" value="2"/>
</dbReference>
<evidence type="ECO:0000313" key="14">
    <source>
        <dbReference type="Proteomes" id="UP001198163"/>
    </source>
</evidence>
<dbReference type="GO" id="GO:0046872">
    <property type="term" value="F:metal ion binding"/>
    <property type="evidence" value="ECO:0007669"/>
    <property type="project" value="UniProtKB-KW"/>
</dbReference>
<evidence type="ECO:0000313" key="13">
    <source>
        <dbReference type="EMBL" id="MCD1654564.1"/>
    </source>
</evidence>
<evidence type="ECO:0000256" key="4">
    <source>
        <dbReference type="ARBA" id="ARBA00022670"/>
    </source>
</evidence>
<keyword evidence="14" id="KW-1185">Reference proteome</keyword>
<evidence type="ECO:0000256" key="3">
    <source>
        <dbReference type="ARBA" id="ARBA00007931"/>
    </source>
</evidence>
<dbReference type="EC" id="3.4.24.-" evidence="11"/>
<keyword evidence="10 11" id="KW-0472">Membrane</keyword>
<dbReference type="InterPro" id="IPR036034">
    <property type="entry name" value="PDZ_sf"/>
</dbReference>
<comment type="caution">
    <text evidence="13">The sequence shown here is derived from an EMBL/GenBank/DDBJ whole genome shotgun (WGS) entry which is preliminary data.</text>
</comment>
<evidence type="ECO:0000256" key="9">
    <source>
        <dbReference type="ARBA" id="ARBA00023049"/>
    </source>
</evidence>
<dbReference type="InterPro" id="IPR001478">
    <property type="entry name" value="PDZ"/>
</dbReference>
<dbReference type="InterPro" id="IPR004387">
    <property type="entry name" value="Pept_M50_Zn"/>
</dbReference>
<dbReference type="Pfam" id="PF02163">
    <property type="entry name" value="Peptidase_M50"/>
    <property type="match status" value="1"/>
</dbReference>
<dbReference type="RefSeq" id="WP_230754941.1">
    <property type="nucleotide sequence ID" value="NZ_JAINWA010000003.1"/>
</dbReference>
<dbReference type="GO" id="GO:0016020">
    <property type="term" value="C:membrane"/>
    <property type="evidence" value="ECO:0007669"/>
    <property type="project" value="UniProtKB-SubCell"/>
</dbReference>
<dbReference type="InterPro" id="IPR008915">
    <property type="entry name" value="Peptidase_M50"/>
</dbReference>
<keyword evidence="11" id="KW-0479">Metal-binding</keyword>
<dbReference type="AlphaFoldDB" id="A0AAE3EH26"/>
<keyword evidence="5 11" id="KW-0812">Transmembrane</keyword>
<protein>
    <recommendedName>
        <fullName evidence="11">Zinc metalloprotease</fullName>
        <ecNumber evidence="11">3.4.24.-</ecNumber>
    </recommendedName>
</protein>
<comment type="cofactor">
    <cofactor evidence="1 11">
        <name>Zn(2+)</name>
        <dbReference type="ChEBI" id="CHEBI:29105"/>
    </cofactor>
</comment>
<keyword evidence="8 11" id="KW-1133">Transmembrane helix</keyword>
<dbReference type="PROSITE" id="PS50106">
    <property type="entry name" value="PDZ"/>
    <property type="match status" value="1"/>
</dbReference>
<keyword evidence="6 11" id="KW-0378">Hydrolase</keyword>
<evidence type="ECO:0000256" key="2">
    <source>
        <dbReference type="ARBA" id="ARBA00004141"/>
    </source>
</evidence>
<organism evidence="13 14">
    <name type="scientific">Teretinema zuelzerae</name>
    <dbReference type="NCBI Taxonomy" id="156"/>
    <lineage>
        <taxon>Bacteria</taxon>
        <taxon>Pseudomonadati</taxon>
        <taxon>Spirochaetota</taxon>
        <taxon>Spirochaetia</taxon>
        <taxon>Spirochaetales</taxon>
        <taxon>Treponemataceae</taxon>
        <taxon>Teretinema</taxon>
    </lineage>
</organism>
<gene>
    <name evidence="13" type="primary">rseP</name>
    <name evidence="13" type="ORF">K7J14_07570</name>
</gene>
<dbReference type="GO" id="GO:0004222">
    <property type="term" value="F:metalloendopeptidase activity"/>
    <property type="evidence" value="ECO:0007669"/>
    <property type="project" value="InterPro"/>
</dbReference>
<feature type="transmembrane region" description="Helical" evidence="11">
    <location>
        <begin position="108"/>
        <end position="128"/>
    </location>
</feature>